<feature type="domain" description="WxxW" evidence="6">
    <location>
        <begin position="5"/>
        <end position="44"/>
    </location>
</feature>
<sequence length="463" mass="48428">MYPTLPLSQLGQDVICSPSVGLVCLNKNQGNKQECFDYEIRVQCCGACPPTTTTTTTPTPATSTTTPTTTTTTSTTTPTTTGTPKTPSTTVTLPTSSSTAPTPKPCTCEWSDWIDLGAPTPGPDGGDTESISQLIDSRRIGCTQATKVECRAKMYPTLPLSQLGQDVICSPSVGLVCLNKNQGLQKICFDYEIRVQCCGACPPTTTTTTTPTPATSTTTPTTTPTTSTTTSTTTGTPSTSSSTALPTSSSTVPTPKPCTCEWSDWFDLGAPTPGPDGGDTESISQLIDSRRIGCTQATKVECRAKMYPTLPLSQLGQDVICSPSVGLVCLNKNQGNKQECFDYEIRVQCCGACPPTTTTTTTTTPTPTTTTPTTTTTTSTTTPTTTTLSTTSITHSTVTAHPASITTVSSTTFTVRTLPTTSTFKPSSPSHHHVFSTTTKKPSPPCNGCEDVNGKLHPAGKCL</sequence>
<proteinExistence type="predicted"/>
<feature type="compositionally biased region" description="Low complexity" evidence="5">
    <location>
        <begin position="205"/>
        <end position="253"/>
    </location>
</feature>
<feature type="domain" description="WxxW" evidence="6">
    <location>
        <begin position="262"/>
        <end position="349"/>
    </location>
</feature>
<evidence type="ECO:0000256" key="3">
    <source>
        <dbReference type="ARBA" id="ARBA00022729"/>
    </source>
</evidence>
<keyword evidence="3" id="KW-0732">Signal</keyword>
<dbReference type="GO" id="GO:0005576">
    <property type="term" value="C:extracellular region"/>
    <property type="evidence" value="ECO:0007669"/>
    <property type="project" value="UniProtKB-SubCell"/>
</dbReference>
<evidence type="ECO:0000313" key="8">
    <source>
        <dbReference type="RefSeq" id="XP_031424511.1"/>
    </source>
</evidence>
<keyword evidence="4" id="KW-0325">Glycoprotein</keyword>
<accession>A0A6P8FLN2</accession>
<evidence type="ECO:0000313" key="7">
    <source>
        <dbReference type="Proteomes" id="UP000515152"/>
    </source>
</evidence>
<feature type="domain" description="WxxW" evidence="6">
    <location>
        <begin position="110"/>
        <end position="197"/>
    </location>
</feature>
<dbReference type="PANTHER" id="PTHR15031">
    <property type="entry name" value="CARTILAGE INTERMEDIATE LAYER PROTEIN CLIP"/>
    <property type="match status" value="1"/>
</dbReference>
<dbReference type="AlphaFoldDB" id="A0A6P8FLN2"/>
<protein>
    <submittedName>
        <fullName evidence="8">Mucin-5AC</fullName>
    </submittedName>
</protein>
<feature type="region of interest" description="Disordered" evidence="5">
    <location>
        <begin position="205"/>
        <end position="255"/>
    </location>
</feature>
<keyword evidence="7" id="KW-1185">Reference proteome</keyword>
<dbReference type="Proteomes" id="UP000515152">
    <property type="component" value="Chromosome 6"/>
</dbReference>
<keyword evidence="2" id="KW-0964">Secreted</keyword>
<feature type="region of interest" description="Disordered" evidence="5">
    <location>
        <begin position="358"/>
        <end position="388"/>
    </location>
</feature>
<evidence type="ECO:0000256" key="1">
    <source>
        <dbReference type="ARBA" id="ARBA00004613"/>
    </source>
</evidence>
<evidence type="ECO:0000259" key="6">
    <source>
        <dbReference type="Pfam" id="PF13330"/>
    </source>
</evidence>
<feature type="region of interest" description="Disordered" evidence="5">
    <location>
        <begin position="52"/>
        <end position="104"/>
    </location>
</feature>
<dbReference type="OrthoDB" id="8959861at2759"/>
<dbReference type="PANTHER" id="PTHR15031:SF4">
    <property type="entry name" value="CARTILAGE INTERMEDIATE LAYER PROTEIN 1"/>
    <property type="match status" value="1"/>
</dbReference>
<evidence type="ECO:0000256" key="5">
    <source>
        <dbReference type="SAM" id="MobiDB-lite"/>
    </source>
</evidence>
<feature type="region of interest" description="Disordered" evidence="5">
    <location>
        <begin position="424"/>
        <end position="444"/>
    </location>
</feature>
<dbReference type="Pfam" id="PF13330">
    <property type="entry name" value="Mucin2_WxxW"/>
    <property type="match status" value="3"/>
</dbReference>
<gene>
    <name evidence="8" type="primary">LOC116220695</name>
</gene>
<name>A0A6P8FLN2_CLUHA</name>
<organism evidence="7 8">
    <name type="scientific">Clupea harengus</name>
    <name type="common">Atlantic herring</name>
    <dbReference type="NCBI Taxonomy" id="7950"/>
    <lineage>
        <taxon>Eukaryota</taxon>
        <taxon>Metazoa</taxon>
        <taxon>Chordata</taxon>
        <taxon>Craniata</taxon>
        <taxon>Vertebrata</taxon>
        <taxon>Euteleostomi</taxon>
        <taxon>Actinopterygii</taxon>
        <taxon>Neopterygii</taxon>
        <taxon>Teleostei</taxon>
        <taxon>Clupei</taxon>
        <taxon>Clupeiformes</taxon>
        <taxon>Clupeoidei</taxon>
        <taxon>Clupeidae</taxon>
        <taxon>Clupea</taxon>
    </lineage>
</organism>
<comment type="subcellular location">
    <subcellularLocation>
        <location evidence="1">Secreted</location>
    </subcellularLocation>
</comment>
<evidence type="ECO:0000256" key="2">
    <source>
        <dbReference type="ARBA" id="ARBA00022525"/>
    </source>
</evidence>
<dbReference type="RefSeq" id="XP_031424511.1">
    <property type="nucleotide sequence ID" value="XM_031568651.2"/>
</dbReference>
<dbReference type="InterPro" id="IPR039675">
    <property type="entry name" value="CILP1/CILP2"/>
</dbReference>
<reference evidence="8" key="1">
    <citation type="submission" date="2025-08" db="UniProtKB">
        <authorList>
            <consortium name="RefSeq"/>
        </authorList>
    </citation>
    <scope>IDENTIFICATION</scope>
</reference>
<dbReference type="InterPro" id="IPR025155">
    <property type="entry name" value="WxxW_domain"/>
</dbReference>
<evidence type="ECO:0000256" key="4">
    <source>
        <dbReference type="ARBA" id="ARBA00023180"/>
    </source>
</evidence>
<dbReference type="GeneID" id="116220695"/>
<dbReference type="KEGG" id="char:116220695"/>